<keyword evidence="5 6" id="KW-0472">Membrane</keyword>
<dbReference type="PANTHER" id="PTHR47371">
    <property type="entry name" value="LIPOTEICHOIC ACID SYNTHASE"/>
    <property type="match status" value="1"/>
</dbReference>
<keyword evidence="2" id="KW-1003">Cell membrane</keyword>
<evidence type="ECO:0000256" key="2">
    <source>
        <dbReference type="ARBA" id="ARBA00022475"/>
    </source>
</evidence>
<evidence type="ECO:0000256" key="1">
    <source>
        <dbReference type="ARBA" id="ARBA00004651"/>
    </source>
</evidence>
<reference evidence="8" key="1">
    <citation type="submission" date="2016-10" db="EMBL/GenBank/DDBJ databases">
        <authorList>
            <person name="de Groot N.N."/>
        </authorList>
    </citation>
    <scope>NUCLEOTIDE SEQUENCE</scope>
</reference>
<feature type="transmembrane region" description="Helical" evidence="6">
    <location>
        <begin position="136"/>
        <end position="156"/>
    </location>
</feature>
<dbReference type="GO" id="GO:0005886">
    <property type="term" value="C:plasma membrane"/>
    <property type="evidence" value="ECO:0007669"/>
    <property type="project" value="UniProtKB-SubCell"/>
</dbReference>
<dbReference type="PANTHER" id="PTHR47371:SF3">
    <property type="entry name" value="PHOSPHOGLYCEROL TRANSFERASE I"/>
    <property type="match status" value="1"/>
</dbReference>
<sequence length="642" mass="74628">MNTGRFKFATNFIVIFLMVSFITRVVLLGMTYSQVDMSIWELFKVFSIGVFYDFVAVSYYLIAFIVYLIFIPRRIFNSKVHKVISLLIYFAVIYTVVFNGFSEYFFWEEFGKRFNFIAVDYLVYTHEVIHNILESYPIPLLLVIIFILTAGIFYYNQKKTNFHKDAFECEMPFGQRLKIGLVYLALPLLFFIVLDKQTLTHTCPNKFDQELAKNGLYSLFSAFRHNELDYDEFYKTLDNKKVFSNLHTLLKRKERTFKTDNLYDITQVVKGNGSPKKYNIVLIMVESLSAEFLGAYGDKRGLTPHLDKLARKSLFFNNLYATGTRTVRGMEAVTLSLPPTPGRSIVKRPDCQNMNSVGFIFKKLGYENKFIYAGHGYFDNMNYFFSHNGFDIVDRFDFKDSEVTFSNVWGVCDEDLFNKVSKEADKSYQHKKPFFSFVMTTSNHRPYTYPDGKIDIPSHTGRSGGVKYTDYAINKFFKEASKKPWFDNTIFVIVADHNGGSAGKTALPVWRYKIPLFVYAPKIIQPRTVSKLSSQVDIMPTLLGILGQSYEAKFYGDDILKPDHRERAFIGNYQKLGLFRNNTLTVLSPDKSVQNYKVTKQTLYSVEYKEEKPSSKSEEDTITYYQSASYLYKHNLLRQKRP</sequence>
<dbReference type="AlphaFoldDB" id="A0A1W1CTI5"/>
<protein>
    <submittedName>
        <fullName evidence="8">Sulfatase family protein</fullName>
    </submittedName>
</protein>
<dbReference type="Pfam" id="PF00884">
    <property type="entry name" value="Sulfatase"/>
    <property type="match status" value="1"/>
</dbReference>
<dbReference type="InterPro" id="IPR017850">
    <property type="entry name" value="Alkaline_phosphatase_core_sf"/>
</dbReference>
<dbReference type="EMBL" id="FPHL01000057">
    <property type="protein sequence ID" value="SFV69089.1"/>
    <property type="molecule type" value="Genomic_DNA"/>
</dbReference>
<organism evidence="8">
    <name type="scientific">hydrothermal vent metagenome</name>
    <dbReference type="NCBI Taxonomy" id="652676"/>
    <lineage>
        <taxon>unclassified sequences</taxon>
        <taxon>metagenomes</taxon>
        <taxon>ecological metagenomes</taxon>
    </lineage>
</organism>
<dbReference type="InterPro" id="IPR012160">
    <property type="entry name" value="LtaS-like"/>
</dbReference>
<evidence type="ECO:0000313" key="8">
    <source>
        <dbReference type="EMBL" id="SFV69089.1"/>
    </source>
</evidence>
<evidence type="ECO:0000259" key="7">
    <source>
        <dbReference type="Pfam" id="PF00884"/>
    </source>
</evidence>
<dbReference type="SUPFAM" id="SSF53649">
    <property type="entry name" value="Alkaline phosphatase-like"/>
    <property type="match status" value="1"/>
</dbReference>
<dbReference type="Gene3D" id="3.40.720.10">
    <property type="entry name" value="Alkaline Phosphatase, subunit A"/>
    <property type="match status" value="1"/>
</dbReference>
<feature type="transmembrane region" description="Helical" evidence="6">
    <location>
        <begin position="45"/>
        <end position="71"/>
    </location>
</feature>
<dbReference type="CDD" id="cd16015">
    <property type="entry name" value="LTA_synthase"/>
    <property type="match status" value="1"/>
</dbReference>
<feature type="domain" description="Sulfatase N-terminal" evidence="7">
    <location>
        <begin position="279"/>
        <end position="547"/>
    </location>
</feature>
<evidence type="ECO:0000256" key="3">
    <source>
        <dbReference type="ARBA" id="ARBA00022692"/>
    </source>
</evidence>
<proteinExistence type="predicted"/>
<keyword evidence="4 6" id="KW-1133">Transmembrane helix</keyword>
<dbReference type="InterPro" id="IPR000917">
    <property type="entry name" value="Sulfatase_N"/>
</dbReference>
<evidence type="ECO:0000256" key="4">
    <source>
        <dbReference type="ARBA" id="ARBA00022989"/>
    </source>
</evidence>
<keyword evidence="3 6" id="KW-0812">Transmembrane</keyword>
<feature type="transmembrane region" description="Helical" evidence="6">
    <location>
        <begin position="177"/>
        <end position="194"/>
    </location>
</feature>
<gene>
    <name evidence="8" type="ORF">MNB_SV-10-1238</name>
</gene>
<accession>A0A1W1CTI5</accession>
<feature type="transmembrane region" description="Helical" evidence="6">
    <location>
        <begin position="83"/>
        <end position="107"/>
    </location>
</feature>
<dbReference type="PIRSF" id="PIRSF005091">
    <property type="entry name" value="Mmb_sulf_HI1246"/>
    <property type="match status" value="1"/>
</dbReference>
<comment type="subcellular location">
    <subcellularLocation>
        <location evidence="1">Cell membrane</location>
        <topology evidence="1">Multi-pass membrane protein</topology>
    </subcellularLocation>
</comment>
<dbReference type="InterPro" id="IPR050448">
    <property type="entry name" value="OpgB/LTA_synthase_biosynth"/>
</dbReference>
<dbReference type="Gene3D" id="3.30.1120.80">
    <property type="match status" value="1"/>
</dbReference>
<feature type="transmembrane region" description="Helical" evidence="6">
    <location>
        <begin position="12"/>
        <end position="33"/>
    </location>
</feature>
<evidence type="ECO:0000256" key="5">
    <source>
        <dbReference type="ARBA" id="ARBA00023136"/>
    </source>
</evidence>
<evidence type="ECO:0000256" key="6">
    <source>
        <dbReference type="SAM" id="Phobius"/>
    </source>
</evidence>
<name>A0A1W1CTI5_9ZZZZ</name>